<evidence type="ECO:0000256" key="7">
    <source>
        <dbReference type="ARBA" id="ARBA00023237"/>
    </source>
</evidence>
<evidence type="ECO:0000256" key="2">
    <source>
        <dbReference type="ARBA" id="ARBA00008163"/>
    </source>
</evidence>
<keyword evidence="4" id="KW-0812">Transmembrane</keyword>
<dbReference type="Proteomes" id="UP001595457">
    <property type="component" value="Unassembled WGS sequence"/>
</dbReference>
<gene>
    <name evidence="8" type="ORF">ACFOJE_20125</name>
</gene>
<keyword evidence="5" id="KW-0732">Signal</keyword>
<keyword evidence="6" id="KW-0472">Membrane</keyword>
<organism evidence="8 9">
    <name type="scientific">Azotobacter bryophylli</name>
    <dbReference type="NCBI Taxonomy" id="1986537"/>
    <lineage>
        <taxon>Bacteria</taxon>
        <taxon>Pseudomonadati</taxon>
        <taxon>Pseudomonadota</taxon>
        <taxon>Gammaproteobacteria</taxon>
        <taxon>Pseudomonadales</taxon>
        <taxon>Pseudomonadaceae</taxon>
        <taxon>Azotobacter</taxon>
    </lineage>
</organism>
<keyword evidence="3" id="KW-1134">Transmembrane beta strand</keyword>
<dbReference type="Pfam" id="PF03349">
    <property type="entry name" value="Toluene_X"/>
    <property type="match status" value="1"/>
</dbReference>
<evidence type="ECO:0000256" key="1">
    <source>
        <dbReference type="ARBA" id="ARBA00004571"/>
    </source>
</evidence>
<dbReference type="PROSITE" id="PS51257">
    <property type="entry name" value="PROKAR_LIPOPROTEIN"/>
    <property type="match status" value="1"/>
</dbReference>
<evidence type="ECO:0000313" key="9">
    <source>
        <dbReference type="Proteomes" id="UP001595457"/>
    </source>
</evidence>
<dbReference type="EMBL" id="JBHRSJ010000035">
    <property type="protein sequence ID" value="MFC2974507.1"/>
    <property type="molecule type" value="Genomic_DNA"/>
</dbReference>
<evidence type="ECO:0000256" key="5">
    <source>
        <dbReference type="ARBA" id="ARBA00022729"/>
    </source>
</evidence>
<keyword evidence="9" id="KW-1185">Reference proteome</keyword>
<reference evidence="9" key="1">
    <citation type="journal article" date="2019" name="Int. J. Syst. Evol. Microbiol.">
        <title>The Global Catalogue of Microorganisms (GCM) 10K type strain sequencing project: providing services to taxonomists for standard genome sequencing and annotation.</title>
        <authorList>
            <consortium name="The Broad Institute Genomics Platform"/>
            <consortium name="The Broad Institute Genome Sequencing Center for Infectious Disease"/>
            <person name="Wu L."/>
            <person name="Ma J."/>
        </authorList>
    </citation>
    <scope>NUCLEOTIDE SEQUENCE [LARGE SCALE GENOMIC DNA]</scope>
    <source>
        <strain evidence="9">KCTC 62195</strain>
    </source>
</reference>
<proteinExistence type="inferred from homology"/>
<evidence type="ECO:0000256" key="3">
    <source>
        <dbReference type="ARBA" id="ARBA00022452"/>
    </source>
</evidence>
<dbReference type="SUPFAM" id="SSF56935">
    <property type="entry name" value="Porins"/>
    <property type="match status" value="1"/>
</dbReference>
<protein>
    <submittedName>
        <fullName evidence="8">OmpP1/FadL family transporter</fullName>
    </submittedName>
</protein>
<dbReference type="PANTHER" id="PTHR35093">
    <property type="entry name" value="OUTER MEMBRANE PROTEIN NMB0088-RELATED"/>
    <property type="match status" value="1"/>
</dbReference>
<dbReference type="Gene3D" id="2.40.160.60">
    <property type="entry name" value="Outer membrane protein transport protein (OMPP1/FadL/TodX)"/>
    <property type="match status" value="1"/>
</dbReference>
<name>A0ABV7AYG3_9GAMM</name>
<dbReference type="PANTHER" id="PTHR35093:SF8">
    <property type="entry name" value="OUTER MEMBRANE PROTEIN NMB0088-RELATED"/>
    <property type="match status" value="1"/>
</dbReference>
<keyword evidence="7" id="KW-0998">Cell outer membrane</keyword>
<evidence type="ECO:0000313" key="8">
    <source>
        <dbReference type="EMBL" id="MFC2974507.1"/>
    </source>
</evidence>
<comment type="subcellular location">
    <subcellularLocation>
        <location evidence="1">Cell outer membrane</location>
        <topology evidence="1">Multi-pass membrane protein</topology>
    </subcellularLocation>
</comment>
<sequence>MDSAARVAPRPCRRAEIPPRHPRSGIALLLFAACAVPAPVLASGYALNEQSVSAMGTAFAGRSSAAEDATTLFGNPAGMSRLEREQVAGGFALIDARSDIDGAGGSFPGSNDGDMVPFSAVPFGYYVRPLNERWTFGVGVYVPFGLVTDYERGYQGRYYADRSEVKAYSLQPTLSLRLGERLSIGFGPTFNRIHGELGSALLNPLSPGRNDGRLRIEGDDFGVGYNLGVLYEITPEARVGLTYHSRVVYHLDGHTRVEGPGPVLGAAAGKYRARLDLTTPESLELSLTWQAGERLALYAGSTWTNWSRQEDITVENRGVGAPFAASLGTLREEQNWHDSWLHAIGAAYRLGEKWTLRAGFALDQTPIRNQYRSPRIPNDDRQLFGAGLAWTPLPDLSLDLAYLYVHERDAKVARSAREHPAQGGYAARYENDVNTFGAQLNYRF</sequence>
<accession>A0ABV7AYG3</accession>
<evidence type="ECO:0000256" key="4">
    <source>
        <dbReference type="ARBA" id="ARBA00022692"/>
    </source>
</evidence>
<comment type="similarity">
    <text evidence="2">Belongs to the OmpP1/FadL family.</text>
</comment>
<dbReference type="InterPro" id="IPR005017">
    <property type="entry name" value="OMPP1/FadL/TodX"/>
</dbReference>
<dbReference type="RefSeq" id="WP_377816747.1">
    <property type="nucleotide sequence ID" value="NZ_JBHRSJ010000035.1"/>
</dbReference>
<comment type="caution">
    <text evidence="8">The sequence shown here is derived from an EMBL/GenBank/DDBJ whole genome shotgun (WGS) entry which is preliminary data.</text>
</comment>
<evidence type="ECO:0000256" key="6">
    <source>
        <dbReference type="ARBA" id="ARBA00023136"/>
    </source>
</evidence>